<dbReference type="PANTHER" id="PTHR23347:SF5">
    <property type="entry name" value="HARMONIN-BINDING PROTEIN USHBP1"/>
    <property type="match status" value="1"/>
</dbReference>
<dbReference type="InterPro" id="IPR019536">
    <property type="entry name" value="USHBP1_PDZ-bd"/>
</dbReference>
<feature type="domain" description="Harmonin-binding protein USHBP1 PDZ-binding" evidence="3">
    <location>
        <begin position="316"/>
        <end position="380"/>
    </location>
</feature>
<feature type="region of interest" description="Disordered" evidence="2">
    <location>
        <begin position="1"/>
        <end position="33"/>
    </location>
</feature>
<dbReference type="Ensembl" id="ENSENLT00000048801.1">
    <property type="protein sequence ID" value="ENSENLP00000047658.1"/>
    <property type="gene ID" value="ENSENLG00000020153.1"/>
</dbReference>
<feature type="region of interest" description="Disordered" evidence="2">
    <location>
        <begin position="703"/>
        <end position="728"/>
    </location>
</feature>
<feature type="region of interest" description="Disordered" evidence="2">
    <location>
        <begin position="399"/>
        <end position="445"/>
    </location>
</feature>
<feature type="region of interest" description="Disordered" evidence="2">
    <location>
        <begin position="101"/>
        <end position="122"/>
    </location>
</feature>
<dbReference type="Proteomes" id="UP000472264">
    <property type="component" value="Chromosome 4"/>
</dbReference>
<evidence type="ECO:0000256" key="1">
    <source>
        <dbReference type="SAM" id="Coils"/>
    </source>
</evidence>
<reference evidence="4" key="1">
    <citation type="submission" date="2021-04" db="EMBL/GenBank/DDBJ databases">
        <authorList>
            <consortium name="Wellcome Sanger Institute Data Sharing"/>
        </authorList>
    </citation>
    <scope>NUCLEOTIDE SEQUENCE [LARGE SCALE GENOMIC DNA]</scope>
</reference>
<accession>A0A665WUF7</accession>
<feature type="region of interest" description="Disordered" evidence="2">
    <location>
        <begin position="214"/>
        <end position="237"/>
    </location>
</feature>
<dbReference type="FunCoup" id="A0A665WUF7">
    <property type="interactions" value="28"/>
</dbReference>
<organism evidence="4 5">
    <name type="scientific">Echeneis naucrates</name>
    <name type="common">Live sharksucker</name>
    <dbReference type="NCBI Taxonomy" id="173247"/>
    <lineage>
        <taxon>Eukaryota</taxon>
        <taxon>Metazoa</taxon>
        <taxon>Chordata</taxon>
        <taxon>Craniata</taxon>
        <taxon>Vertebrata</taxon>
        <taxon>Euteleostomi</taxon>
        <taxon>Actinopterygii</taxon>
        <taxon>Neopterygii</taxon>
        <taxon>Teleostei</taxon>
        <taxon>Neoteleostei</taxon>
        <taxon>Acanthomorphata</taxon>
        <taxon>Carangaria</taxon>
        <taxon>Carangiformes</taxon>
        <taxon>Echeneidae</taxon>
        <taxon>Echeneis</taxon>
    </lineage>
</organism>
<dbReference type="AlphaFoldDB" id="A0A665WUF7"/>
<feature type="coiled-coil region" evidence="1">
    <location>
        <begin position="314"/>
        <end position="386"/>
    </location>
</feature>
<evidence type="ECO:0000313" key="5">
    <source>
        <dbReference type="Proteomes" id="UP000472264"/>
    </source>
</evidence>
<dbReference type="InterPro" id="IPR040171">
    <property type="entry name" value="USBP1-like"/>
</dbReference>
<feature type="compositionally biased region" description="Polar residues" evidence="2">
    <location>
        <begin position="403"/>
        <end position="425"/>
    </location>
</feature>
<dbReference type="Pfam" id="PF10506">
    <property type="entry name" value="USHBP1_PDZ-bd"/>
    <property type="match status" value="1"/>
</dbReference>
<feature type="compositionally biased region" description="Basic and acidic residues" evidence="2">
    <location>
        <begin position="714"/>
        <end position="728"/>
    </location>
</feature>
<name>A0A665WUF7_ECHNA</name>
<reference evidence="4" key="2">
    <citation type="submission" date="2025-08" db="UniProtKB">
        <authorList>
            <consortium name="Ensembl"/>
        </authorList>
    </citation>
    <scope>IDENTIFICATION</scope>
</reference>
<evidence type="ECO:0000313" key="4">
    <source>
        <dbReference type="Ensembl" id="ENSENLP00000047658.1"/>
    </source>
</evidence>
<reference evidence="4" key="3">
    <citation type="submission" date="2025-09" db="UniProtKB">
        <authorList>
            <consortium name="Ensembl"/>
        </authorList>
    </citation>
    <scope>IDENTIFICATION</scope>
</reference>
<feature type="region of interest" description="Disordered" evidence="2">
    <location>
        <begin position="71"/>
        <end position="90"/>
    </location>
</feature>
<dbReference type="PANTHER" id="PTHR23347">
    <property type="entry name" value="COLORECTAL MUTANT CANCER PROTEIN MCC PROTEIN -RELATED"/>
    <property type="match status" value="1"/>
</dbReference>
<sequence>MEDSVLVRGDSLDAGSGCSREGIDDMTFDHEGTYPAASLEPSPAELAQCEVEVGTLLSIIAELSKKMGSLKAPSESVDSGSPGPSRPLVPDLLSHRLVRGSPERHTASAAASKPPLADQGGNGVVWRKMQEVLSSVEDSISCRRTWAVPITASDHYKHTEHLRAAQESWDKSTQILEEMEREFGISCLSTLPKDILDLEKHDPALRGTLYSYQEESTDKMQSQNTTSQMEAERKKPVGLHKAWRSDSCFPSYRPAAGTFTPDLASPPFSASPLLHRRTTRGPTPLSVCEDGSPMGSVNSGNPCPSPISLPESETEQLNRYIERLKARNERLTAALERKKGELEQNSITLNRLESDCSALQLSLKYCEECEEAYSELVSLYENKKQQHIPLQTYLAEADRQELRNPTSQLRTVGTEELSTSFSSAGVTEERETQSHSAQRSSDLEKREALLRQQIERLKRDRAAICLPKPKPGVESNLSPIISHPAGSRGGHVTKENIKPADLKKEKASLFFELISVREEMSDLRALIRLKEKELRCLEWSLMAQKAQESAGVFIPEGLREEVEGCKTEQQGLCETTAKLSSDGDVAGLQTRPILKELQALLQREQALKKRLALAHDSLNIVLSNGVLHRRENGEQIAQFTQAHSKVLNSYRQIRRKYREQVWRLEQKVAAIMESHQSHSGSPKTAEETMEWRRAHSMVAAIMESHQSHSGSPKTAEETMEWRREETIL</sequence>
<feature type="compositionally biased region" description="Polar residues" evidence="2">
    <location>
        <begin position="214"/>
        <end position="229"/>
    </location>
</feature>
<evidence type="ECO:0000256" key="2">
    <source>
        <dbReference type="SAM" id="MobiDB-lite"/>
    </source>
</evidence>
<keyword evidence="1" id="KW-0175">Coiled coil</keyword>
<feature type="compositionally biased region" description="Basic and acidic residues" evidence="2">
    <location>
        <begin position="21"/>
        <end position="32"/>
    </location>
</feature>
<dbReference type="OMA" id="PLIGHEP"/>
<gene>
    <name evidence="4" type="primary">ushbp1</name>
</gene>
<protein>
    <submittedName>
        <fullName evidence="4">Uncharacterized LOC115042480</fullName>
    </submittedName>
</protein>
<proteinExistence type="predicted"/>
<keyword evidence="5" id="KW-1185">Reference proteome</keyword>
<dbReference type="InParanoid" id="A0A665WUF7"/>
<evidence type="ECO:0000259" key="3">
    <source>
        <dbReference type="Pfam" id="PF10506"/>
    </source>
</evidence>